<evidence type="ECO:0000256" key="2">
    <source>
        <dbReference type="ARBA" id="ARBA00022679"/>
    </source>
</evidence>
<feature type="region of interest" description="Disordered" evidence="4">
    <location>
        <begin position="459"/>
        <end position="481"/>
    </location>
</feature>
<evidence type="ECO:0000313" key="7">
    <source>
        <dbReference type="Proteomes" id="UP000759537"/>
    </source>
</evidence>
<dbReference type="GO" id="GO:0005634">
    <property type="term" value="C:nucleus"/>
    <property type="evidence" value="ECO:0007669"/>
    <property type="project" value="UniProtKB-SubCell"/>
</dbReference>
<organism evidence="6 7">
    <name type="scientific">Russula ochroleuca</name>
    <dbReference type="NCBI Taxonomy" id="152965"/>
    <lineage>
        <taxon>Eukaryota</taxon>
        <taxon>Fungi</taxon>
        <taxon>Dikarya</taxon>
        <taxon>Basidiomycota</taxon>
        <taxon>Agaricomycotina</taxon>
        <taxon>Agaricomycetes</taxon>
        <taxon>Russulales</taxon>
        <taxon>Russulaceae</taxon>
        <taxon>Russula</taxon>
    </lineage>
</organism>
<dbReference type="SUPFAM" id="SSF82199">
    <property type="entry name" value="SET domain"/>
    <property type="match status" value="1"/>
</dbReference>
<keyword evidence="2" id="KW-0808">Transferase</keyword>
<proteinExistence type="predicted"/>
<dbReference type="InterPro" id="IPR001214">
    <property type="entry name" value="SET_dom"/>
</dbReference>
<reference evidence="6" key="1">
    <citation type="submission" date="2019-10" db="EMBL/GenBank/DDBJ databases">
        <authorList>
            <consortium name="DOE Joint Genome Institute"/>
            <person name="Kuo A."/>
            <person name="Miyauchi S."/>
            <person name="Kiss E."/>
            <person name="Drula E."/>
            <person name="Kohler A."/>
            <person name="Sanchez-Garcia M."/>
            <person name="Andreopoulos B."/>
            <person name="Barry K.W."/>
            <person name="Bonito G."/>
            <person name="Buee M."/>
            <person name="Carver A."/>
            <person name="Chen C."/>
            <person name="Cichocki N."/>
            <person name="Clum A."/>
            <person name="Culley D."/>
            <person name="Crous P.W."/>
            <person name="Fauchery L."/>
            <person name="Girlanda M."/>
            <person name="Hayes R."/>
            <person name="Keri Z."/>
            <person name="LaButti K."/>
            <person name="Lipzen A."/>
            <person name="Lombard V."/>
            <person name="Magnuson J."/>
            <person name="Maillard F."/>
            <person name="Morin E."/>
            <person name="Murat C."/>
            <person name="Nolan M."/>
            <person name="Ohm R."/>
            <person name="Pangilinan J."/>
            <person name="Pereira M."/>
            <person name="Perotto S."/>
            <person name="Peter M."/>
            <person name="Riley R."/>
            <person name="Sitrit Y."/>
            <person name="Stielow B."/>
            <person name="Szollosi G."/>
            <person name="Zifcakova L."/>
            <person name="Stursova M."/>
            <person name="Spatafora J.W."/>
            <person name="Tedersoo L."/>
            <person name="Vaario L.-M."/>
            <person name="Yamada A."/>
            <person name="Yan M."/>
            <person name="Wang P."/>
            <person name="Xu J."/>
            <person name="Bruns T."/>
            <person name="Baldrian P."/>
            <person name="Vilgalys R."/>
            <person name="Henrissat B."/>
            <person name="Grigoriev I.V."/>
            <person name="Hibbett D."/>
            <person name="Nagy L.G."/>
            <person name="Martin F.M."/>
        </authorList>
    </citation>
    <scope>NUCLEOTIDE SEQUENCE</scope>
    <source>
        <strain evidence="6">Prilba</strain>
    </source>
</reference>
<keyword evidence="7" id="KW-1185">Reference proteome</keyword>
<evidence type="ECO:0000256" key="3">
    <source>
        <dbReference type="ARBA" id="ARBA00022691"/>
    </source>
</evidence>
<comment type="caution">
    <text evidence="6">The sequence shown here is derived from an EMBL/GenBank/DDBJ whole genome shotgun (WGS) entry which is preliminary data.</text>
</comment>
<protein>
    <submittedName>
        <fullName evidence="6">SET domain-containing protein</fullName>
    </submittedName>
</protein>
<name>A0A9P5TAM6_9AGAM</name>
<evidence type="ECO:0000259" key="5">
    <source>
        <dbReference type="PROSITE" id="PS50280"/>
    </source>
</evidence>
<dbReference type="PANTHER" id="PTHR13271:SF34">
    <property type="entry name" value="N-LYSINE METHYLTRANSFERASE SETD6"/>
    <property type="match status" value="1"/>
</dbReference>
<gene>
    <name evidence="6" type="ORF">DFH94DRAFT_792664</name>
</gene>
<accession>A0A9P5TAM6</accession>
<feature type="compositionally biased region" description="Acidic residues" evidence="4">
    <location>
        <begin position="221"/>
        <end position="236"/>
    </location>
</feature>
<sequence length="481" mass="53260">MASDLLVDWCTAHNGTFDRSALTFAQTNSLGRGAFALRDLQQGHTLFTLPRHLTLSTRTSSLPSLVGGVDWKKHGLHMGWAGLILCLMWEAAQGTSSKWSTYLASLPIAFDTPMFWSSEDLAQLRGTTVLDKIGKDQAENDYFNKVVPLLKSRADLFGEEHPNPHYSLEVYHIMGSRILSRSFQVEALSTIDSVDSSQTPADEDAEMSLDDPSPHALNDSGSDEAEDYDDSDDEDNPANVAMVPLADMLNARYGYNNAKLFYEEHHLRMATTRSIRQGEQIWNTYGDPPNSDLLRRYGHVDQVPLSDGGLGNPADIVEIRADLVMATAEQRLPQQSGSWSSERVNWWLEEGGDDVFVVDFSNELPEEMTSFVRLLMMSAPEWAKTKPKSKLPKPKVDDVVLSVVADVVRRRLSDYPTTIEDDEALLGSEKEKPISLNLKNAVVVRLGEKRILHGLLRASGGGSKKRKADLTGADGGRAGKR</sequence>
<dbReference type="SUPFAM" id="SSF81822">
    <property type="entry name" value="RuBisCo LSMT C-terminal, substrate-binding domain"/>
    <property type="match status" value="1"/>
</dbReference>
<dbReference type="InterPro" id="IPR015353">
    <property type="entry name" value="Rubisco_LSMT_subst-bd"/>
</dbReference>
<dbReference type="Gene3D" id="3.90.1420.10">
    <property type="entry name" value="Rubisco LSMT, substrate-binding domain"/>
    <property type="match status" value="1"/>
</dbReference>
<keyword evidence="1" id="KW-0489">Methyltransferase</keyword>
<dbReference type="Pfam" id="PF09273">
    <property type="entry name" value="Rubis-subs-bind"/>
    <property type="match status" value="1"/>
</dbReference>
<feature type="domain" description="SET" evidence="5">
    <location>
        <begin position="20"/>
        <end position="286"/>
    </location>
</feature>
<evidence type="ECO:0000256" key="4">
    <source>
        <dbReference type="SAM" id="MobiDB-lite"/>
    </source>
</evidence>
<dbReference type="OrthoDB" id="341421at2759"/>
<dbReference type="InterPro" id="IPR036464">
    <property type="entry name" value="Rubisco_LSMT_subst-bd_sf"/>
</dbReference>
<dbReference type="GO" id="GO:0032259">
    <property type="term" value="P:methylation"/>
    <property type="evidence" value="ECO:0007669"/>
    <property type="project" value="UniProtKB-KW"/>
</dbReference>
<dbReference type="Gene3D" id="3.90.1410.10">
    <property type="entry name" value="set domain protein methyltransferase, domain 1"/>
    <property type="match status" value="1"/>
</dbReference>
<dbReference type="Proteomes" id="UP000759537">
    <property type="component" value="Unassembled WGS sequence"/>
</dbReference>
<dbReference type="InterPro" id="IPR046341">
    <property type="entry name" value="SET_dom_sf"/>
</dbReference>
<dbReference type="PANTHER" id="PTHR13271">
    <property type="entry name" value="UNCHARACTERIZED PUTATIVE METHYLTRANSFERASE"/>
    <property type="match status" value="1"/>
</dbReference>
<dbReference type="InterPro" id="IPR050600">
    <property type="entry name" value="SETD3_SETD6_MTase"/>
</dbReference>
<evidence type="ECO:0000313" key="6">
    <source>
        <dbReference type="EMBL" id="KAF8482556.1"/>
    </source>
</evidence>
<dbReference type="AlphaFoldDB" id="A0A9P5TAM6"/>
<keyword evidence="3" id="KW-0949">S-adenosyl-L-methionine</keyword>
<dbReference type="GO" id="GO:0016279">
    <property type="term" value="F:protein-lysine N-methyltransferase activity"/>
    <property type="evidence" value="ECO:0007669"/>
    <property type="project" value="UniProtKB-UniRule"/>
</dbReference>
<dbReference type="PROSITE" id="PS50280">
    <property type="entry name" value="SET"/>
    <property type="match status" value="1"/>
</dbReference>
<evidence type="ECO:0000256" key="1">
    <source>
        <dbReference type="ARBA" id="ARBA00022603"/>
    </source>
</evidence>
<reference evidence="6" key="2">
    <citation type="journal article" date="2020" name="Nat. Commun.">
        <title>Large-scale genome sequencing of mycorrhizal fungi provides insights into the early evolution of symbiotic traits.</title>
        <authorList>
            <person name="Miyauchi S."/>
            <person name="Kiss E."/>
            <person name="Kuo A."/>
            <person name="Drula E."/>
            <person name="Kohler A."/>
            <person name="Sanchez-Garcia M."/>
            <person name="Morin E."/>
            <person name="Andreopoulos B."/>
            <person name="Barry K.W."/>
            <person name="Bonito G."/>
            <person name="Buee M."/>
            <person name="Carver A."/>
            <person name="Chen C."/>
            <person name="Cichocki N."/>
            <person name="Clum A."/>
            <person name="Culley D."/>
            <person name="Crous P.W."/>
            <person name="Fauchery L."/>
            <person name="Girlanda M."/>
            <person name="Hayes R.D."/>
            <person name="Keri Z."/>
            <person name="LaButti K."/>
            <person name="Lipzen A."/>
            <person name="Lombard V."/>
            <person name="Magnuson J."/>
            <person name="Maillard F."/>
            <person name="Murat C."/>
            <person name="Nolan M."/>
            <person name="Ohm R.A."/>
            <person name="Pangilinan J."/>
            <person name="Pereira M.F."/>
            <person name="Perotto S."/>
            <person name="Peter M."/>
            <person name="Pfister S."/>
            <person name="Riley R."/>
            <person name="Sitrit Y."/>
            <person name="Stielow J.B."/>
            <person name="Szollosi G."/>
            <person name="Zifcakova L."/>
            <person name="Stursova M."/>
            <person name="Spatafora J.W."/>
            <person name="Tedersoo L."/>
            <person name="Vaario L.M."/>
            <person name="Yamada A."/>
            <person name="Yan M."/>
            <person name="Wang P."/>
            <person name="Xu J."/>
            <person name="Bruns T."/>
            <person name="Baldrian P."/>
            <person name="Vilgalys R."/>
            <person name="Dunand C."/>
            <person name="Henrissat B."/>
            <person name="Grigoriev I.V."/>
            <person name="Hibbett D."/>
            <person name="Nagy L.G."/>
            <person name="Martin F.M."/>
        </authorList>
    </citation>
    <scope>NUCLEOTIDE SEQUENCE</scope>
    <source>
        <strain evidence="6">Prilba</strain>
    </source>
</reference>
<dbReference type="EMBL" id="WHVB01000005">
    <property type="protein sequence ID" value="KAF8482556.1"/>
    <property type="molecule type" value="Genomic_DNA"/>
</dbReference>
<feature type="region of interest" description="Disordered" evidence="4">
    <location>
        <begin position="192"/>
        <end position="238"/>
    </location>
</feature>